<dbReference type="GO" id="GO:0003824">
    <property type="term" value="F:catalytic activity"/>
    <property type="evidence" value="ECO:0007669"/>
    <property type="project" value="InterPro"/>
</dbReference>
<evidence type="ECO:0000313" key="3">
    <source>
        <dbReference type="Proteomes" id="UP000196536"/>
    </source>
</evidence>
<dbReference type="RefSeq" id="WP_087620054.1">
    <property type="nucleotide sequence ID" value="NZ_NEXX01000002.1"/>
</dbReference>
<dbReference type="AlphaFoldDB" id="A0A1Z9YZ74"/>
<dbReference type="PANTHER" id="PTHR11895:SF176">
    <property type="entry name" value="AMIDASE AMID-RELATED"/>
    <property type="match status" value="1"/>
</dbReference>
<evidence type="ECO:0000313" key="2">
    <source>
        <dbReference type="EMBL" id="OUY07504.1"/>
    </source>
</evidence>
<proteinExistence type="predicted"/>
<accession>A0A1Z9YZ74</accession>
<dbReference type="InterPro" id="IPR036928">
    <property type="entry name" value="AS_sf"/>
</dbReference>
<evidence type="ECO:0000259" key="1">
    <source>
        <dbReference type="Pfam" id="PF01425"/>
    </source>
</evidence>
<comment type="caution">
    <text evidence="2">The sequence shown here is derived from an EMBL/GenBank/DDBJ whole genome shotgun (WGS) entry which is preliminary data.</text>
</comment>
<dbReference type="Pfam" id="PF01425">
    <property type="entry name" value="Amidase"/>
    <property type="match status" value="2"/>
</dbReference>
<protein>
    <submittedName>
        <fullName evidence="2">Amidase</fullName>
    </submittedName>
</protein>
<name>A0A1Z9YZ74_9GAMM</name>
<dbReference type="InterPro" id="IPR000120">
    <property type="entry name" value="Amidase"/>
</dbReference>
<feature type="domain" description="Amidase" evidence="1">
    <location>
        <begin position="31"/>
        <end position="241"/>
    </location>
</feature>
<dbReference type="SUPFAM" id="SSF75304">
    <property type="entry name" value="Amidase signature (AS) enzymes"/>
    <property type="match status" value="1"/>
</dbReference>
<dbReference type="InterPro" id="IPR023631">
    <property type="entry name" value="Amidase_dom"/>
</dbReference>
<dbReference type="Gene3D" id="3.90.1300.10">
    <property type="entry name" value="Amidase signature (AS) domain"/>
    <property type="match status" value="1"/>
</dbReference>
<dbReference type="Proteomes" id="UP000196536">
    <property type="component" value="Unassembled WGS sequence"/>
</dbReference>
<feature type="domain" description="Amidase" evidence="1">
    <location>
        <begin position="319"/>
        <end position="442"/>
    </location>
</feature>
<keyword evidence="3" id="KW-1185">Reference proteome</keyword>
<dbReference type="OrthoDB" id="8872210at2"/>
<sequence length="456" mass="50518">MQFCPIQGFFSHLDITEIAKLLRSGDFSVKELVQHSLESIDKWDQQLNAFCHIDRRYALQQAEYADQLFAQGIDLGLLHGIPVAIKDNIQTLNLKTSMGSQFFKDFVPSEDADCVKKLKALGAIIIGKTNTNEFAYGPTGDCSFNGATKNPWDLTKISGGSSCGSAVAVAAGMVPIAIGTDTGGSIRIPASLTGVIGFKPSYSTLSMTGVYPLAKTLDHLGILVKTAEDIDIVLNALNNSLERKNLNFLDKMSVKLGWIPVESITDGYETSLYQKIQASIFQGFSDQIHVLENLSTDFIQIHQCFCTIQNSEAYAIHAERVKNDPSLFQPEVLQRLLRSKDTKGWEYINALQLREEYIQKFSALFQSYDFLLMPTLPIYATDLYQREITVSSRNIMVKDALLSLTSPWNLLGLPACSIPLMTDQGLPIGLQIICANNNENQLIHFISSVQSIIKKI</sequence>
<gene>
    <name evidence="2" type="ORF">CAP51_07050</name>
</gene>
<dbReference type="PANTHER" id="PTHR11895">
    <property type="entry name" value="TRANSAMIDASE"/>
    <property type="match status" value="1"/>
</dbReference>
<dbReference type="EMBL" id="NEXX01000002">
    <property type="protein sequence ID" value="OUY07504.1"/>
    <property type="molecule type" value="Genomic_DNA"/>
</dbReference>
<organism evidence="2 3">
    <name type="scientific">Acinetobacter populi</name>
    <dbReference type="NCBI Taxonomy" id="1582270"/>
    <lineage>
        <taxon>Bacteria</taxon>
        <taxon>Pseudomonadati</taxon>
        <taxon>Pseudomonadota</taxon>
        <taxon>Gammaproteobacteria</taxon>
        <taxon>Moraxellales</taxon>
        <taxon>Moraxellaceae</taxon>
        <taxon>Acinetobacter</taxon>
    </lineage>
</organism>
<reference evidence="2 3" key="1">
    <citation type="submission" date="2017-05" db="EMBL/GenBank/DDBJ databases">
        <title>Acinetobacter populi ANC 5415 (= PBJ7), whole genome shotgun sequencing project.</title>
        <authorList>
            <person name="Nemec A."/>
            <person name="Radolfova-Krizova L."/>
        </authorList>
    </citation>
    <scope>NUCLEOTIDE SEQUENCE [LARGE SCALE GENOMIC DNA]</scope>
    <source>
        <strain evidence="2 3">PBJ7</strain>
    </source>
</reference>